<proteinExistence type="predicted"/>
<accession>A0A7W6EIU6</accession>
<dbReference type="EMBL" id="JACICC010000020">
    <property type="protein sequence ID" value="MBB3811475.1"/>
    <property type="molecule type" value="Genomic_DNA"/>
</dbReference>
<dbReference type="Proteomes" id="UP000537592">
    <property type="component" value="Unassembled WGS sequence"/>
</dbReference>
<gene>
    <name evidence="1" type="ORF">FHS81_003590</name>
</gene>
<dbReference type="AlphaFoldDB" id="A0A7W6EIU6"/>
<organism evidence="1 2">
    <name type="scientific">Pseudochelatococcus contaminans</name>
    <dbReference type="NCBI Taxonomy" id="1538103"/>
    <lineage>
        <taxon>Bacteria</taxon>
        <taxon>Pseudomonadati</taxon>
        <taxon>Pseudomonadota</taxon>
        <taxon>Alphaproteobacteria</taxon>
        <taxon>Hyphomicrobiales</taxon>
        <taxon>Chelatococcaceae</taxon>
        <taxon>Pseudochelatococcus</taxon>
    </lineage>
</organism>
<reference evidence="1 2" key="1">
    <citation type="submission" date="2020-08" db="EMBL/GenBank/DDBJ databases">
        <title>Genomic Encyclopedia of Type Strains, Phase IV (KMG-IV): sequencing the most valuable type-strain genomes for metagenomic binning, comparative biology and taxonomic classification.</title>
        <authorList>
            <person name="Goeker M."/>
        </authorList>
    </citation>
    <scope>NUCLEOTIDE SEQUENCE [LARGE SCALE GENOMIC DNA]</scope>
    <source>
        <strain evidence="1 2">DSM 28760</strain>
    </source>
</reference>
<evidence type="ECO:0000313" key="1">
    <source>
        <dbReference type="EMBL" id="MBB3811475.1"/>
    </source>
</evidence>
<comment type="caution">
    <text evidence="1">The sequence shown here is derived from an EMBL/GenBank/DDBJ whole genome shotgun (WGS) entry which is preliminary data.</text>
</comment>
<protein>
    <submittedName>
        <fullName evidence="1">Uncharacterized protein</fullName>
    </submittedName>
</protein>
<dbReference type="RefSeq" id="WP_183754854.1">
    <property type="nucleotide sequence ID" value="NZ_JACICC010000020.1"/>
</dbReference>
<keyword evidence="2" id="KW-1185">Reference proteome</keyword>
<sequence length="163" mass="17835">MSNYARIINGIAVDVSADPIARFHPVLAAEFVAVPDEVRAGWVLDGDVWQAPASADVPAEPEPAPEPVQQYKLQMSPVEFKMLLTPSERLAIRTAREYTGDDEARRTLAYLIDDWWLIVDDSRLSEVNLALPQVQEGLDMLVSAGILTAERRAEVGLGLPVAG</sequence>
<evidence type="ECO:0000313" key="2">
    <source>
        <dbReference type="Proteomes" id="UP000537592"/>
    </source>
</evidence>
<name>A0A7W6EIU6_9HYPH</name>